<dbReference type="InterPro" id="IPR031803">
    <property type="entry name" value="BAT_GAF/HTH-assoc"/>
</dbReference>
<dbReference type="EMBL" id="JBHSKX010000002">
    <property type="protein sequence ID" value="MFC5367597.1"/>
    <property type="molecule type" value="Genomic_DNA"/>
</dbReference>
<protein>
    <submittedName>
        <fullName evidence="5">Helix-turn-helix domain-containing protein</fullName>
    </submittedName>
</protein>
<dbReference type="PANTHER" id="PTHR34236:SF1">
    <property type="entry name" value="DIMETHYL SULFOXIDE REDUCTASE TRANSCRIPTIONAL ACTIVATOR"/>
    <property type="match status" value="1"/>
</dbReference>
<evidence type="ECO:0000256" key="2">
    <source>
        <dbReference type="ARBA" id="ARBA00023163"/>
    </source>
</evidence>
<comment type="caution">
    <text evidence="5">The sequence shown here is derived from an EMBL/GenBank/DDBJ whole genome shotgun (WGS) entry which is preliminary data.</text>
</comment>
<dbReference type="SUPFAM" id="SSF88659">
    <property type="entry name" value="Sigma3 and sigma4 domains of RNA polymerase sigma factors"/>
    <property type="match status" value="1"/>
</dbReference>
<dbReference type="Proteomes" id="UP001596201">
    <property type="component" value="Unassembled WGS sequence"/>
</dbReference>
<sequence>MSPATEDAVRPIYVELEVSHPDLPLADLMETLPATTLEFEFQPATAALTGGFLTVVGTDSKTVRAALDDDPTVGEVLLLGLIDSQLVYRITVGDCVPLLPPDATDRGIRVLHAGTENGAWRLRLHCPDRSVLEALRRHYHDNGVSFRIKRLHDARTTRGAPSVTLSPVHRETLTIAYEAGYFDVPRNATQSELAERLGLSRSGVSQRLRRATAALVEQLLLQ</sequence>
<organism evidence="5 6">
    <name type="scientific">Salinirubrum litoreum</name>
    <dbReference type="NCBI Taxonomy" id="1126234"/>
    <lineage>
        <taxon>Archaea</taxon>
        <taxon>Methanobacteriati</taxon>
        <taxon>Methanobacteriota</taxon>
        <taxon>Stenosarchaea group</taxon>
        <taxon>Halobacteria</taxon>
        <taxon>Halobacteriales</taxon>
        <taxon>Haloferacaceae</taxon>
        <taxon>Salinirubrum</taxon>
    </lineage>
</organism>
<keyword evidence="2" id="KW-0804">Transcription</keyword>
<dbReference type="Pfam" id="PF04967">
    <property type="entry name" value="HTH_10"/>
    <property type="match status" value="1"/>
</dbReference>
<feature type="domain" description="Bacterioopsin transcriptional activator GAF and HTH associated" evidence="4">
    <location>
        <begin position="14"/>
        <end position="142"/>
    </location>
</feature>
<evidence type="ECO:0000259" key="3">
    <source>
        <dbReference type="Pfam" id="PF04967"/>
    </source>
</evidence>
<name>A0ABD5RCP3_9EURY</name>
<proteinExistence type="predicted"/>
<evidence type="ECO:0000313" key="6">
    <source>
        <dbReference type="Proteomes" id="UP001596201"/>
    </source>
</evidence>
<evidence type="ECO:0000256" key="1">
    <source>
        <dbReference type="ARBA" id="ARBA00023015"/>
    </source>
</evidence>
<dbReference type="AlphaFoldDB" id="A0ABD5RCP3"/>
<gene>
    <name evidence="5" type="ORF">ACFPJ5_11685</name>
</gene>
<dbReference type="InterPro" id="IPR036388">
    <property type="entry name" value="WH-like_DNA-bd_sf"/>
</dbReference>
<dbReference type="InterPro" id="IPR013324">
    <property type="entry name" value="RNA_pol_sigma_r3/r4-like"/>
</dbReference>
<dbReference type="Gene3D" id="1.10.10.10">
    <property type="entry name" value="Winged helix-like DNA-binding domain superfamily/Winged helix DNA-binding domain"/>
    <property type="match status" value="1"/>
</dbReference>
<evidence type="ECO:0000259" key="4">
    <source>
        <dbReference type="Pfam" id="PF15915"/>
    </source>
</evidence>
<accession>A0ABD5RCP3</accession>
<feature type="domain" description="HTH bat-type" evidence="3">
    <location>
        <begin position="166"/>
        <end position="216"/>
    </location>
</feature>
<reference evidence="5 6" key="1">
    <citation type="journal article" date="2019" name="Int. J. Syst. Evol. Microbiol.">
        <title>The Global Catalogue of Microorganisms (GCM) 10K type strain sequencing project: providing services to taxonomists for standard genome sequencing and annotation.</title>
        <authorList>
            <consortium name="The Broad Institute Genomics Platform"/>
            <consortium name="The Broad Institute Genome Sequencing Center for Infectious Disease"/>
            <person name="Wu L."/>
            <person name="Ma J."/>
        </authorList>
    </citation>
    <scope>NUCLEOTIDE SEQUENCE [LARGE SCALE GENOMIC DNA]</scope>
    <source>
        <strain evidence="5 6">CGMCC 1.12237</strain>
    </source>
</reference>
<dbReference type="InterPro" id="IPR007050">
    <property type="entry name" value="HTH_bacterioopsin"/>
</dbReference>
<dbReference type="Pfam" id="PF15915">
    <property type="entry name" value="BAT"/>
    <property type="match status" value="1"/>
</dbReference>
<evidence type="ECO:0000313" key="5">
    <source>
        <dbReference type="EMBL" id="MFC5367597.1"/>
    </source>
</evidence>
<dbReference type="PANTHER" id="PTHR34236">
    <property type="entry name" value="DIMETHYL SULFOXIDE REDUCTASE TRANSCRIPTIONAL ACTIVATOR"/>
    <property type="match status" value="1"/>
</dbReference>
<keyword evidence="1" id="KW-0805">Transcription regulation</keyword>
<dbReference type="RefSeq" id="WP_227229846.1">
    <property type="nucleotide sequence ID" value="NZ_JAJCVJ010000002.1"/>
</dbReference>
<keyword evidence="6" id="KW-1185">Reference proteome</keyword>